<proteinExistence type="predicted"/>
<evidence type="ECO:0000313" key="2">
    <source>
        <dbReference type="EMBL" id="UYG17880.1"/>
    </source>
</evidence>
<dbReference type="RefSeq" id="WP_263595087.1">
    <property type="nucleotide sequence ID" value="NZ_CP107020.1"/>
</dbReference>
<reference evidence="2" key="1">
    <citation type="submission" date="2022-10" db="EMBL/GenBank/DDBJ databases">
        <title>Whole-Genome Sequencing of Brachybacterium huguangmaarense BRM-3, Isolated from Betula schmidtii.</title>
        <authorList>
            <person name="Haam D."/>
        </authorList>
    </citation>
    <scope>NUCLEOTIDE SEQUENCE</scope>
    <source>
        <strain evidence="2">BRM-3</strain>
    </source>
</reference>
<organism evidence="2 3">
    <name type="scientific">Brachybacterium huguangmaarense</name>
    <dbReference type="NCBI Taxonomy" id="1652028"/>
    <lineage>
        <taxon>Bacteria</taxon>
        <taxon>Bacillati</taxon>
        <taxon>Actinomycetota</taxon>
        <taxon>Actinomycetes</taxon>
        <taxon>Micrococcales</taxon>
        <taxon>Dermabacteraceae</taxon>
        <taxon>Brachybacterium</taxon>
    </lineage>
</organism>
<dbReference type="Proteomes" id="UP001164305">
    <property type="component" value="Chromosome"/>
</dbReference>
<feature type="region of interest" description="Disordered" evidence="1">
    <location>
        <begin position="1"/>
        <end position="32"/>
    </location>
</feature>
<evidence type="ECO:0000256" key="1">
    <source>
        <dbReference type="SAM" id="MobiDB-lite"/>
    </source>
</evidence>
<gene>
    <name evidence="2" type="ORF">BRM3_05520</name>
</gene>
<sequence length="106" mass="11340">MTSFETPSAHEFHPADDRDDAPRVPGAQPEGLQIPSRLIDAAHEQPVRDGAWAFIVAGEDDEIEVAAEVMLLADGAVDADRASSIATYLLEARERQIAEAGSSQQA</sequence>
<name>A0ABY6G476_9MICO</name>
<protein>
    <submittedName>
        <fullName evidence="2">Uncharacterized protein</fullName>
    </submittedName>
</protein>
<dbReference type="EMBL" id="CP107020">
    <property type="protein sequence ID" value="UYG17880.1"/>
    <property type="molecule type" value="Genomic_DNA"/>
</dbReference>
<evidence type="ECO:0000313" key="3">
    <source>
        <dbReference type="Proteomes" id="UP001164305"/>
    </source>
</evidence>
<keyword evidence="3" id="KW-1185">Reference proteome</keyword>
<feature type="compositionally biased region" description="Basic and acidic residues" evidence="1">
    <location>
        <begin position="8"/>
        <end position="22"/>
    </location>
</feature>
<accession>A0ABY6G476</accession>